<dbReference type="STRING" id="479435.Kfla_3493"/>
<dbReference type="PANTHER" id="PTHR31299">
    <property type="entry name" value="ESTERASE, PUTATIVE (AFU_ORTHOLOGUE AFUA_1G05850)-RELATED"/>
    <property type="match status" value="1"/>
</dbReference>
<dbReference type="PANTHER" id="PTHR31299:SF0">
    <property type="entry name" value="ESTERASE, PUTATIVE (AFU_ORTHOLOGUE AFUA_1G05850)-RELATED"/>
    <property type="match status" value="1"/>
</dbReference>
<accession>D2PLX1</accession>
<dbReference type="KEGG" id="kfl:Kfla_3493"/>
<sequence>MLLIQEFDRPARLDRLLPVDEPGVRTWLQQTAWPLAGVEPGGPTGDLAPLKDLLEDVRLVGLGEATHGTREFFQLKHRLLEYLVTELGYDVLAMEASESAAPAVDAYVRGGPGDAATVVSDLGFWTWRTEEVVAMVEWMRSCNEGRPAGQQVGFAGVDPQKCSASLARVRDHLAEHAPERLELFDSGIAAEVDAGPGAKPDPTRMLVRETEALVGYLDQHEAPADVLAAARRLVRAAEVVCTAREHKDPAKTTFAVRDWLMADAVSDVAGDNGKVVLWAHNGHLAASRQTAGLWPLGKHLRDRYGSAYYAVALLCGSGAFRARRMLPGPWPGAMDGPVISNKLDRGGFNSLEGQLAAANPGDHFLDLRAAANAPVEVKKWLEEPQMFRSFGAYVQRWTYRYQFAPTHLTEEYDALAYVATTSPSRPLPDRVA</sequence>
<dbReference type="GO" id="GO:0046677">
    <property type="term" value="P:response to antibiotic"/>
    <property type="evidence" value="ECO:0007669"/>
    <property type="project" value="InterPro"/>
</dbReference>
<dbReference type="AlphaFoldDB" id="D2PLX1"/>
<dbReference type="Gene3D" id="1.20.1440.30">
    <property type="entry name" value="Biosynthetic Protein domain"/>
    <property type="match status" value="1"/>
</dbReference>
<dbReference type="Proteomes" id="UP000007967">
    <property type="component" value="Chromosome"/>
</dbReference>
<gene>
    <name evidence="1" type="ordered locus">Kfla_3493</name>
</gene>
<dbReference type="InterPro" id="IPR007815">
    <property type="entry name" value="Emycin_Estase"/>
</dbReference>
<dbReference type="EMBL" id="CP001736">
    <property type="protein sequence ID" value="ADB32551.1"/>
    <property type="molecule type" value="Genomic_DNA"/>
</dbReference>
<dbReference type="Gene3D" id="3.30.1870.10">
    <property type="entry name" value="EreA-like, domain 2"/>
    <property type="match status" value="1"/>
</dbReference>
<dbReference type="eggNOG" id="COG2312">
    <property type="taxonomic scope" value="Bacteria"/>
</dbReference>
<evidence type="ECO:0000313" key="2">
    <source>
        <dbReference type="Proteomes" id="UP000007967"/>
    </source>
</evidence>
<dbReference type="CDD" id="cd14728">
    <property type="entry name" value="Ere-like"/>
    <property type="match status" value="1"/>
</dbReference>
<evidence type="ECO:0000313" key="1">
    <source>
        <dbReference type="EMBL" id="ADB32551.1"/>
    </source>
</evidence>
<proteinExistence type="predicted"/>
<dbReference type="InterPro" id="IPR052036">
    <property type="entry name" value="Hydrolase/PRTase-associated"/>
</dbReference>
<dbReference type="HOGENOM" id="CLU_026490_2_0_11"/>
<keyword evidence="2" id="KW-1185">Reference proteome</keyword>
<dbReference type="SUPFAM" id="SSF159501">
    <property type="entry name" value="EreA/ChaN-like"/>
    <property type="match status" value="1"/>
</dbReference>
<reference evidence="2" key="1">
    <citation type="submission" date="2009-09" db="EMBL/GenBank/DDBJ databases">
        <title>The complete genome of Kribbella flavida DSM 17836.</title>
        <authorList>
            <consortium name="US DOE Joint Genome Institute (JGI-PGF)"/>
            <person name="Lucas S."/>
            <person name="Copeland A."/>
            <person name="Lapidus A."/>
            <person name="Glavina del Rio T."/>
            <person name="Dalin E."/>
            <person name="Tice H."/>
            <person name="Bruce D."/>
            <person name="Goodwin L."/>
            <person name="Pitluck S."/>
            <person name="Kyrpides N."/>
            <person name="Mavromatis K."/>
            <person name="Ivanova N."/>
            <person name="Saunders E."/>
            <person name="Brettin T."/>
            <person name="Detter J.C."/>
            <person name="Han C."/>
            <person name="Larimer F."/>
            <person name="Land M."/>
            <person name="Hauser L."/>
            <person name="Markowitz V."/>
            <person name="Cheng J.-F."/>
            <person name="Hugenholtz P."/>
            <person name="Woyke T."/>
            <person name="Wu D."/>
            <person name="Pukall R."/>
            <person name="Klenk H.-P."/>
            <person name="Eisen J.A."/>
        </authorList>
    </citation>
    <scope>NUCLEOTIDE SEQUENCE [LARGE SCALE GENOMIC DNA]</scope>
    <source>
        <strain evidence="2">DSM 17836 / JCM 10339 / NBRC 14399</strain>
    </source>
</reference>
<name>D2PLX1_KRIFD</name>
<dbReference type="Pfam" id="PF05139">
    <property type="entry name" value="Erythro_esteras"/>
    <property type="match status" value="1"/>
</dbReference>
<protein>
    <submittedName>
        <fullName evidence="1">Erythromycin esterase</fullName>
    </submittedName>
</protein>
<reference evidence="1 2" key="2">
    <citation type="journal article" date="2010" name="Stand. Genomic Sci.">
        <title>Complete genome sequence of Kribbella flavida type strain (IFO 14399).</title>
        <authorList>
            <person name="Pukall R."/>
            <person name="Lapidus A."/>
            <person name="Glavina Del Rio T."/>
            <person name="Copeland A."/>
            <person name="Tice H."/>
            <person name="Cheng J.-F."/>
            <person name="Lucas S."/>
            <person name="Chen F."/>
            <person name="Nolan M."/>
            <person name="LaButti K."/>
            <person name="Pati A."/>
            <person name="Ivanova N."/>
            <person name="Mavrommatis K."/>
            <person name="Mikhailova N."/>
            <person name="Pitluck S."/>
            <person name="Bruce D."/>
            <person name="Goodwin L."/>
            <person name="Land M."/>
            <person name="Hauser L."/>
            <person name="Chang Y.-J."/>
            <person name="Jeffries C.D."/>
            <person name="Chen A."/>
            <person name="Palaniappan K."/>
            <person name="Chain P."/>
            <person name="Rohde M."/>
            <person name="Goeker M."/>
            <person name="Bristow J."/>
            <person name="Eisen J.A."/>
            <person name="Markowitz V."/>
            <person name="Hugenholtz P."/>
            <person name="Kyrpides N.C."/>
            <person name="Klenk H.-P."/>
            <person name="Brettin T."/>
        </authorList>
    </citation>
    <scope>NUCLEOTIDE SEQUENCE [LARGE SCALE GENOMIC DNA]</scope>
    <source>
        <strain evidence="2">DSM 17836 / JCM 10339 / NBRC 14399</strain>
    </source>
</reference>
<dbReference type="Gene3D" id="3.40.1660.10">
    <property type="entry name" value="EreA-like (biosynthetic domain)"/>
    <property type="match status" value="1"/>
</dbReference>
<organism evidence="1 2">
    <name type="scientific">Kribbella flavida (strain DSM 17836 / JCM 10339 / NBRC 14399)</name>
    <dbReference type="NCBI Taxonomy" id="479435"/>
    <lineage>
        <taxon>Bacteria</taxon>
        <taxon>Bacillati</taxon>
        <taxon>Actinomycetota</taxon>
        <taxon>Actinomycetes</taxon>
        <taxon>Propionibacteriales</taxon>
        <taxon>Kribbellaceae</taxon>
        <taxon>Kribbella</taxon>
    </lineage>
</organism>